<keyword evidence="2" id="KW-0472">Membrane</keyword>
<gene>
    <name evidence="3" type="ORF">ABIQ69_01715</name>
</gene>
<feature type="transmembrane region" description="Helical" evidence="2">
    <location>
        <begin position="42"/>
        <end position="59"/>
    </location>
</feature>
<evidence type="ECO:0000313" key="3">
    <source>
        <dbReference type="EMBL" id="XBX82657.1"/>
    </source>
</evidence>
<sequence>MIRRLLGAWWATPRVRRTVAVALVAIGALFVLIGVVSARWGLLVVGIVVAGLGAGAGPARIRARGDARRGGATRGGGAEGPRSGADGR</sequence>
<reference evidence="3" key="1">
    <citation type="submission" date="2024-05" db="EMBL/GenBank/DDBJ databases">
        <authorList>
            <person name="Yu L."/>
        </authorList>
    </citation>
    <scope>NUCLEOTIDE SEQUENCE</scope>
    <source>
        <strain evidence="3">G08B096</strain>
    </source>
</reference>
<dbReference type="RefSeq" id="WP_350348673.1">
    <property type="nucleotide sequence ID" value="NZ_CP158374.1"/>
</dbReference>
<evidence type="ECO:0000256" key="1">
    <source>
        <dbReference type="SAM" id="MobiDB-lite"/>
    </source>
</evidence>
<feature type="transmembrane region" description="Helical" evidence="2">
    <location>
        <begin position="20"/>
        <end position="36"/>
    </location>
</feature>
<keyword evidence="2" id="KW-0812">Transmembrane</keyword>
<dbReference type="EMBL" id="CP158374">
    <property type="protein sequence ID" value="XBX82657.1"/>
    <property type="molecule type" value="Genomic_DNA"/>
</dbReference>
<organism evidence="3">
    <name type="scientific">Agromyces sp. G08B096</name>
    <dbReference type="NCBI Taxonomy" id="3156399"/>
    <lineage>
        <taxon>Bacteria</taxon>
        <taxon>Bacillati</taxon>
        <taxon>Actinomycetota</taxon>
        <taxon>Actinomycetes</taxon>
        <taxon>Micrococcales</taxon>
        <taxon>Microbacteriaceae</taxon>
        <taxon>Agromyces</taxon>
    </lineage>
</organism>
<protein>
    <submittedName>
        <fullName evidence="3">Uncharacterized protein</fullName>
    </submittedName>
</protein>
<name>A0AAU7W8J9_9MICO</name>
<feature type="region of interest" description="Disordered" evidence="1">
    <location>
        <begin position="57"/>
        <end position="88"/>
    </location>
</feature>
<accession>A0AAU7W8J9</accession>
<evidence type="ECO:0000256" key="2">
    <source>
        <dbReference type="SAM" id="Phobius"/>
    </source>
</evidence>
<dbReference type="AlphaFoldDB" id="A0AAU7W8J9"/>
<keyword evidence="2" id="KW-1133">Transmembrane helix</keyword>
<proteinExistence type="predicted"/>